<dbReference type="AlphaFoldDB" id="A0A1B7K1H0"/>
<name>A0A1B7K1H0_9GAMM</name>
<feature type="domain" description="Tape measure protein N-terminal" evidence="5">
    <location>
        <begin position="83"/>
        <end position="283"/>
    </location>
</feature>
<dbReference type="InterPro" id="IPR009302">
    <property type="entry name" value="Tail_length_tape_measure"/>
</dbReference>
<accession>A0A1B7K1H0</accession>
<gene>
    <name evidence="6" type="ORF">M998_0660</name>
</gene>
<dbReference type="RefSeq" id="WP_068907505.1">
    <property type="nucleotide sequence ID" value="NZ_LXEW01000013.1"/>
</dbReference>
<evidence type="ECO:0000313" key="7">
    <source>
        <dbReference type="Proteomes" id="UP000078224"/>
    </source>
</evidence>
<evidence type="ECO:0000259" key="5">
    <source>
        <dbReference type="Pfam" id="PF20155"/>
    </source>
</evidence>
<dbReference type="Pfam" id="PF20155">
    <property type="entry name" value="TMP_3"/>
    <property type="match status" value="1"/>
</dbReference>
<dbReference type="EMBL" id="LXEW01000013">
    <property type="protein sequence ID" value="OAT53979.1"/>
    <property type="molecule type" value="Genomic_DNA"/>
</dbReference>
<feature type="region of interest" description="Disordered" evidence="2">
    <location>
        <begin position="815"/>
        <end position="836"/>
    </location>
</feature>
<dbReference type="InterPro" id="IPR013491">
    <property type="entry name" value="Tape_meas_N"/>
</dbReference>
<protein>
    <submittedName>
        <fullName evidence="6">Phage tail length tape-measure protein</fullName>
    </submittedName>
</protein>
<proteinExistence type="predicted"/>
<keyword evidence="7" id="KW-1185">Reference proteome</keyword>
<evidence type="ECO:0000259" key="4">
    <source>
        <dbReference type="Pfam" id="PF09718"/>
    </source>
</evidence>
<dbReference type="Proteomes" id="UP000078224">
    <property type="component" value="Unassembled WGS sequence"/>
</dbReference>
<feature type="coiled-coil region" evidence="1">
    <location>
        <begin position="566"/>
        <end position="600"/>
    </location>
</feature>
<evidence type="ECO:0000259" key="3">
    <source>
        <dbReference type="Pfam" id="PF06120"/>
    </source>
</evidence>
<feature type="domain" description="Tail length tape measure" evidence="3">
    <location>
        <begin position="438"/>
        <end position="705"/>
    </location>
</feature>
<dbReference type="PATRIC" id="fig|1354272.4.peg.676"/>
<evidence type="ECO:0000256" key="1">
    <source>
        <dbReference type="SAM" id="Coils"/>
    </source>
</evidence>
<feature type="compositionally biased region" description="Basic and acidic residues" evidence="2">
    <location>
        <begin position="824"/>
        <end position="836"/>
    </location>
</feature>
<evidence type="ECO:0000313" key="6">
    <source>
        <dbReference type="EMBL" id="OAT53979.1"/>
    </source>
</evidence>
<dbReference type="Pfam" id="PF09718">
    <property type="entry name" value="Tape_meas_lam_C"/>
    <property type="match status" value="1"/>
</dbReference>
<dbReference type="NCBIfam" id="TIGR02675">
    <property type="entry name" value="tape_meas_nterm"/>
    <property type="match status" value="1"/>
</dbReference>
<dbReference type="OrthoDB" id="79849at2"/>
<sequence length="1102" mass="119990">MATLRELILKISANSTSFQAEVSKASRISNDFYKNSSNGSRQLRQELAQQKKALSEINGQLSSVAMTAKASAGALIGFFSASAAISTVDEWGQMSARITMALKSVEGSAQRYDDIQKRFLTISNRNGKAVETTQELYISTASAMKELGYDTTQTVDYIESMSSAFTANATSAQKTESALNAMSKSTIEGKVAGENWKAIMNATPSILIDIAKELERTNGGMKVTESQVKKLAAEGKISFKLFADAVKNAKDANNELADSMDNTVADGFMRVANSAKSYFGELNRGAGATKSISTVLATVSDNFDKVALAGSLLVGVGLSRYLGSLTINTKNLAKETANSYLSQINHTREQVRSLGVTQMQIKDEKQLLLDMRQKLVTRRMVAATDKERLVLDNQLAKNTKKLIAINNQEITTNARLLASRKALNGFRMAGNAVVSGTKGLLSLVGGLPGVIMLGAGAWYAVKQQQDAAHQSALEYANALDEVIKRTKNMTLTESSDEAGKVEKTLDAQRKAYEDQLKLVQKIRADIKAGENDAAQNFPDLPSIAKEGALKNYLSAVQLLAVEEDRLIQKEKDLQSTTNALNQLESRRDELIRQQNDSKRTKLKFMAQELAQESEFNRLILLGNNLISNRQLLTKVPVSLLNPEQIGFLDGASREAQIAGMSQRDQLKQRSQWEAESMFPNDERYGSYKKQYVNDKLKAFDDREKMNSSLKSGISLTKEADRVTERYKDKMADLSVAMEVQKIRALQGEKAAALYAAGNETGAKWTDEQRKAIQSSSVQLAEWTQKADEAVRKQREMTDALKELKDATRKYNDDAALAKSTVGMGDRRRGQEEERQQVERVFSKTDGGLEALKARQDALDALNNKYKEAAIAETDWRAGVSAGLENWVNDASNYAGQAASATQSAMTGMVDNVANALNGNKADWKSWSVDVLKSVQKVLLNMALVQSMKAAGSYFGGGFGSFMSSIVPNAKGGVYDSPGLSSYSGQIVNSPTMFAFAKGAGLMGEAGPEAIMPLTRGSDGSLGVRVLGLENVQNGSTSITSNNAIKIDVGDINLISDGAKDRQQPVGDVSAAKQQLKNEIVNTVNEQASREGTPLWRLINQRR</sequence>
<keyword evidence="1" id="KW-0175">Coiled coil</keyword>
<reference evidence="6 7" key="1">
    <citation type="submission" date="2016-04" db="EMBL/GenBank/DDBJ databases">
        <title>ATOL: Assembling a taxonomically balanced genome-scale reconstruction of the evolutionary history of the Enterobacteriaceae.</title>
        <authorList>
            <person name="Plunkett G.III."/>
            <person name="Neeno-Eckwall E.C."/>
            <person name="Glasner J.D."/>
            <person name="Perna N.T."/>
        </authorList>
    </citation>
    <scope>NUCLEOTIDE SEQUENCE [LARGE SCALE GENOMIC DNA]</scope>
    <source>
        <strain evidence="6 7">ATCC 35613</strain>
    </source>
</reference>
<dbReference type="Pfam" id="PF06120">
    <property type="entry name" value="Phage_HK97_TLTM"/>
    <property type="match status" value="1"/>
</dbReference>
<evidence type="ECO:0000256" key="2">
    <source>
        <dbReference type="SAM" id="MobiDB-lite"/>
    </source>
</evidence>
<comment type="caution">
    <text evidence="6">The sequence shown here is derived from an EMBL/GenBank/DDBJ whole genome shotgun (WGS) entry which is preliminary data.</text>
</comment>
<dbReference type="NCBIfam" id="TIGR01541">
    <property type="entry name" value="tape_meas_lam_C"/>
    <property type="match status" value="1"/>
</dbReference>
<feature type="domain" description="Bacteriophage tail tape measure C-terminal" evidence="4">
    <location>
        <begin position="874"/>
        <end position="946"/>
    </location>
</feature>
<dbReference type="InterPro" id="IPR006431">
    <property type="entry name" value="Phage_tape_meas_C"/>
</dbReference>
<organism evidence="6 7">
    <name type="scientific">Providencia heimbachae ATCC 35613</name>
    <dbReference type="NCBI Taxonomy" id="1354272"/>
    <lineage>
        <taxon>Bacteria</taxon>
        <taxon>Pseudomonadati</taxon>
        <taxon>Pseudomonadota</taxon>
        <taxon>Gammaproteobacteria</taxon>
        <taxon>Enterobacterales</taxon>
        <taxon>Morganellaceae</taxon>
        <taxon>Providencia</taxon>
    </lineage>
</organism>